<name>A0A0W0YKT7_9GAMM</name>
<dbReference type="PATRIC" id="fig|1122169.6.peg.2678"/>
<keyword evidence="3" id="KW-0378">Hydrolase</keyword>
<dbReference type="PIRSF" id="PIRSF017388">
    <property type="entry name" value="Esterase_lipase"/>
    <property type="match status" value="1"/>
</dbReference>
<evidence type="ECO:0000256" key="1">
    <source>
        <dbReference type="PIRSR" id="PIRSR017388-1"/>
    </source>
</evidence>
<dbReference type="RefSeq" id="WP_018578294.1">
    <property type="nucleotide sequence ID" value="NZ_KB892434.1"/>
</dbReference>
<dbReference type="OrthoDB" id="9786110at2"/>
<feature type="active site" description="Charge relay system" evidence="1">
    <location>
        <position position="214"/>
    </location>
</feature>
<keyword evidence="4" id="KW-1185">Reference proteome</keyword>
<dbReference type="SUPFAM" id="SSF53474">
    <property type="entry name" value="alpha/beta-Hydrolases"/>
    <property type="match status" value="1"/>
</dbReference>
<dbReference type="EMBL" id="LNYW01000066">
    <property type="protein sequence ID" value="KTD57488.1"/>
    <property type="molecule type" value="Genomic_DNA"/>
</dbReference>
<sequence length="261" mass="29053">MNYNDFRFMRRGKHLSGLNQEELDLLQPINQRGAGKERALLVLHGFSSSPAVYRFIIPKLKNYDAIVCPVLPGHAQSIEAFSQCKSAEWLKSANDACAGLVKEYKKVDVLGLSLGGLLACDLSQRFSLNHLFLLAPALKLHMNIDAMLKLAKTLQFLGFRYMRNAAGNLKTNINAEIAYRKLPVATIIEMLTLAKQFQWVAPTCPTDLFLGTDDAVVASAEVGQLFAPFANVSIHWLENSAHVLPLDNDLQEIIDCINRQK</sequence>
<reference evidence="3 4" key="1">
    <citation type="submission" date="2015-11" db="EMBL/GenBank/DDBJ databases">
        <title>Genomic analysis of 38 Legionella species identifies large and diverse effector repertoires.</title>
        <authorList>
            <person name="Burstein D."/>
            <person name="Amaro F."/>
            <person name="Zusman T."/>
            <person name="Lifshitz Z."/>
            <person name="Cohen O."/>
            <person name="Gilbert J.A."/>
            <person name="Pupko T."/>
            <person name="Shuman H.A."/>
            <person name="Segal G."/>
        </authorList>
    </citation>
    <scope>NUCLEOTIDE SEQUENCE [LARGE SCALE GENOMIC DNA]</scope>
    <source>
        <strain evidence="3 4">ATCC 49655</strain>
    </source>
</reference>
<evidence type="ECO:0000313" key="4">
    <source>
        <dbReference type="Proteomes" id="UP000054600"/>
    </source>
</evidence>
<dbReference type="eggNOG" id="COG1647">
    <property type="taxonomic scope" value="Bacteria"/>
</dbReference>
<dbReference type="InterPro" id="IPR000073">
    <property type="entry name" value="AB_hydrolase_1"/>
</dbReference>
<feature type="domain" description="AB hydrolase-1" evidence="2">
    <location>
        <begin position="40"/>
        <end position="253"/>
    </location>
</feature>
<dbReference type="GO" id="GO:0106435">
    <property type="term" value="F:carboxylesterase activity"/>
    <property type="evidence" value="ECO:0007669"/>
    <property type="project" value="UniProtKB-EC"/>
</dbReference>
<feature type="active site" description="Charge relay system" evidence="1">
    <location>
        <position position="242"/>
    </location>
</feature>
<dbReference type="Pfam" id="PF12697">
    <property type="entry name" value="Abhydrolase_6"/>
    <property type="match status" value="1"/>
</dbReference>
<dbReference type="AlphaFoldDB" id="A0A0W0YKT7"/>
<dbReference type="InterPro" id="IPR012354">
    <property type="entry name" value="Esterase_lipase"/>
</dbReference>
<organism evidence="3 4">
    <name type="scientific">Legionella shakespearei DSM 23087</name>
    <dbReference type="NCBI Taxonomy" id="1122169"/>
    <lineage>
        <taxon>Bacteria</taxon>
        <taxon>Pseudomonadati</taxon>
        <taxon>Pseudomonadota</taxon>
        <taxon>Gammaproteobacteria</taxon>
        <taxon>Legionellales</taxon>
        <taxon>Legionellaceae</taxon>
        <taxon>Legionella</taxon>
    </lineage>
</organism>
<evidence type="ECO:0000259" key="2">
    <source>
        <dbReference type="Pfam" id="PF12697"/>
    </source>
</evidence>
<dbReference type="Proteomes" id="UP000054600">
    <property type="component" value="Unassembled WGS sequence"/>
</dbReference>
<dbReference type="STRING" id="1122169.Lsha_2329"/>
<proteinExistence type="predicted"/>
<comment type="caution">
    <text evidence="3">The sequence shown here is derived from an EMBL/GenBank/DDBJ whole genome shotgun (WGS) entry which is preliminary data.</text>
</comment>
<feature type="active site" description="Nucleophile" evidence="1">
    <location>
        <position position="113"/>
    </location>
</feature>
<protein>
    <submittedName>
        <fullName evidence="3">Carboxylesterase</fullName>
        <ecNumber evidence="3">3.1.1.1</ecNumber>
    </submittedName>
</protein>
<accession>A0A0W0YKT7</accession>
<gene>
    <name evidence="3" type="ORF">Lsha_2329</name>
</gene>
<dbReference type="InterPro" id="IPR029058">
    <property type="entry name" value="AB_hydrolase_fold"/>
</dbReference>
<dbReference type="Gene3D" id="3.40.50.1820">
    <property type="entry name" value="alpha/beta hydrolase"/>
    <property type="match status" value="1"/>
</dbReference>
<dbReference type="EC" id="3.1.1.1" evidence="3"/>
<evidence type="ECO:0000313" key="3">
    <source>
        <dbReference type="EMBL" id="KTD57488.1"/>
    </source>
</evidence>